<dbReference type="EMBL" id="BMGB01000001">
    <property type="protein sequence ID" value="GGA91966.1"/>
    <property type="molecule type" value="Genomic_DNA"/>
</dbReference>
<dbReference type="RefSeq" id="WP_188508971.1">
    <property type="nucleotide sequence ID" value="NZ_BMGB01000001.1"/>
</dbReference>
<protein>
    <submittedName>
        <fullName evidence="2">Uncharacterized protein</fullName>
    </submittedName>
</protein>
<gene>
    <name evidence="2" type="ORF">GCM10010979_03310</name>
</gene>
<dbReference type="Proteomes" id="UP000606922">
    <property type="component" value="Unassembled WGS sequence"/>
</dbReference>
<sequence length="72" mass="7740">MDYPRVGDRPSASTVRTLVARDGWISLFIAVAVAGGTAILPVLCIAILPAWLLVSRGPEMIVHEKSHEGETQ</sequence>
<comment type="caution">
    <text evidence="2">The sequence shown here is derived from an EMBL/GenBank/DDBJ whole genome shotgun (WGS) entry which is preliminary data.</text>
</comment>
<reference evidence="2" key="2">
    <citation type="submission" date="2020-09" db="EMBL/GenBank/DDBJ databases">
        <authorList>
            <person name="Sun Q."/>
            <person name="Zhou Y."/>
        </authorList>
    </citation>
    <scope>NUCLEOTIDE SEQUENCE</scope>
    <source>
        <strain evidence="2">CGMCC 1.12813</strain>
    </source>
</reference>
<keyword evidence="3" id="KW-1185">Reference proteome</keyword>
<keyword evidence="1" id="KW-0472">Membrane</keyword>
<proteinExistence type="predicted"/>
<dbReference type="AlphaFoldDB" id="A0A916SBB3"/>
<evidence type="ECO:0000256" key="1">
    <source>
        <dbReference type="SAM" id="Phobius"/>
    </source>
</evidence>
<evidence type="ECO:0000313" key="3">
    <source>
        <dbReference type="Proteomes" id="UP000606922"/>
    </source>
</evidence>
<keyword evidence="1" id="KW-1133">Transmembrane helix</keyword>
<accession>A0A916SBB3</accession>
<keyword evidence="1" id="KW-0812">Transmembrane</keyword>
<feature type="transmembrane region" description="Helical" evidence="1">
    <location>
        <begin position="24"/>
        <end position="54"/>
    </location>
</feature>
<organism evidence="2 3">
    <name type="scientific">Conyzicola nivalis</name>
    <dbReference type="NCBI Taxonomy" id="1477021"/>
    <lineage>
        <taxon>Bacteria</taxon>
        <taxon>Bacillati</taxon>
        <taxon>Actinomycetota</taxon>
        <taxon>Actinomycetes</taxon>
        <taxon>Micrococcales</taxon>
        <taxon>Microbacteriaceae</taxon>
        <taxon>Conyzicola</taxon>
    </lineage>
</organism>
<reference evidence="2" key="1">
    <citation type="journal article" date="2014" name="Int. J. Syst. Evol. Microbiol.">
        <title>Complete genome sequence of Corynebacterium casei LMG S-19264T (=DSM 44701T), isolated from a smear-ripened cheese.</title>
        <authorList>
            <consortium name="US DOE Joint Genome Institute (JGI-PGF)"/>
            <person name="Walter F."/>
            <person name="Albersmeier A."/>
            <person name="Kalinowski J."/>
            <person name="Ruckert C."/>
        </authorList>
    </citation>
    <scope>NUCLEOTIDE SEQUENCE</scope>
    <source>
        <strain evidence="2">CGMCC 1.12813</strain>
    </source>
</reference>
<name>A0A916SBB3_9MICO</name>
<evidence type="ECO:0000313" key="2">
    <source>
        <dbReference type="EMBL" id="GGA91966.1"/>
    </source>
</evidence>